<dbReference type="GO" id="GO:0051082">
    <property type="term" value="F:unfolded protein binding"/>
    <property type="evidence" value="ECO:0007669"/>
    <property type="project" value="TreeGrafter"/>
</dbReference>
<evidence type="ECO:0000313" key="6">
    <source>
        <dbReference type="WBParaSite" id="MBELARI_LOCUS20669"/>
    </source>
</evidence>
<evidence type="ECO:0000313" key="5">
    <source>
        <dbReference type="Proteomes" id="UP000887575"/>
    </source>
</evidence>
<dbReference type="Gene3D" id="2.60.40.790">
    <property type="match status" value="1"/>
</dbReference>
<dbReference type="Pfam" id="PF00011">
    <property type="entry name" value="HSP20"/>
    <property type="match status" value="1"/>
</dbReference>
<dbReference type="PROSITE" id="PS01031">
    <property type="entry name" value="SHSP"/>
    <property type="match status" value="1"/>
</dbReference>
<keyword evidence="5" id="KW-1185">Reference proteome</keyword>
<dbReference type="SUPFAM" id="SSF49764">
    <property type="entry name" value="HSP20-like chaperones"/>
    <property type="match status" value="1"/>
</dbReference>
<dbReference type="InterPro" id="IPR002068">
    <property type="entry name" value="A-crystallin/Hsp20_dom"/>
</dbReference>
<accession>A0AAF3F2B9</accession>
<dbReference type="GO" id="GO:0005737">
    <property type="term" value="C:cytoplasm"/>
    <property type="evidence" value="ECO:0007669"/>
    <property type="project" value="TreeGrafter"/>
</dbReference>
<comment type="similarity">
    <text evidence="2 3">Belongs to the small heat shock protein (HSP20) family.</text>
</comment>
<proteinExistence type="inferred from homology"/>
<dbReference type="InterPro" id="IPR001436">
    <property type="entry name" value="Alpha-crystallin/sHSP_animal"/>
</dbReference>
<evidence type="ECO:0000256" key="2">
    <source>
        <dbReference type="PROSITE-ProRule" id="PRU00285"/>
    </source>
</evidence>
<evidence type="ECO:0000256" key="1">
    <source>
        <dbReference type="ARBA" id="ARBA00023016"/>
    </source>
</evidence>
<dbReference type="WBParaSite" id="MBELARI_LOCUS20669">
    <property type="protein sequence ID" value="MBELARI_LOCUS20669"/>
    <property type="gene ID" value="MBELARI_LOCUS20669"/>
</dbReference>
<dbReference type="AlphaFoldDB" id="A0AAF3F2B9"/>
<dbReference type="Proteomes" id="UP000887575">
    <property type="component" value="Unassembled WGS sequence"/>
</dbReference>
<dbReference type="GO" id="GO:0009408">
    <property type="term" value="P:response to heat"/>
    <property type="evidence" value="ECO:0007669"/>
    <property type="project" value="TreeGrafter"/>
</dbReference>
<evidence type="ECO:0000256" key="3">
    <source>
        <dbReference type="RuleBase" id="RU003616"/>
    </source>
</evidence>
<evidence type="ECO:0000259" key="4">
    <source>
        <dbReference type="PROSITE" id="PS01031"/>
    </source>
</evidence>
<name>A0AAF3F2B9_9BILA</name>
<feature type="domain" description="SHSP" evidence="4">
    <location>
        <begin position="68"/>
        <end position="178"/>
    </location>
</feature>
<dbReference type="InterPro" id="IPR008978">
    <property type="entry name" value="HSP20-like_chaperone"/>
</dbReference>
<organism evidence="5 6">
    <name type="scientific">Mesorhabditis belari</name>
    <dbReference type="NCBI Taxonomy" id="2138241"/>
    <lineage>
        <taxon>Eukaryota</taxon>
        <taxon>Metazoa</taxon>
        <taxon>Ecdysozoa</taxon>
        <taxon>Nematoda</taxon>
        <taxon>Chromadorea</taxon>
        <taxon>Rhabditida</taxon>
        <taxon>Rhabditina</taxon>
        <taxon>Rhabditomorpha</taxon>
        <taxon>Rhabditoidea</taxon>
        <taxon>Rhabditidae</taxon>
        <taxon>Mesorhabditinae</taxon>
        <taxon>Mesorhabditis</taxon>
    </lineage>
</organism>
<dbReference type="PANTHER" id="PTHR45640:SF13">
    <property type="entry name" value="HEAT SHOCK PROTEIN 22-RELATED"/>
    <property type="match status" value="1"/>
</dbReference>
<reference evidence="6" key="1">
    <citation type="submission" date="2024-02" db="UniProtKB">
        <authorList>
            <consortium name="WormBaseParasite"/>
        </authorList>
    </citation>
    <scope>IDENTIFICATION</scope>
</reference>
<keyword evidence="1" id="KW-0346">Stress response</keyword>
<protein>
    <submittedName>
        <fullName evidence="6">SHSP domain-containing protein</fullName>
    </submittedName>
</protein>
<dbReference type="CDD" id="cd06526">
    <property type="entry name" value="metazoan_ACD"/>
    <property type="match status" value="1"/>
</dbReference>
<dbReference type="GO" id="GO:0005634">
    <property type="term" value="C:nucleus"/>
    <property type="evidence" value="ECO:0007669"/>
    <property type="project" value="TreeGrafter"/>
</dbReference>
<dbReference type="GO" id="GO:0042026">
    <property type="term" value="P:protein refolding"/>
    <property type="evidence" value="ECO:0007669"/>
    <property type="project" value="TreeGrafter"/>
</dbReference>
<dbReference type="PANTHER" id="PTHR45640">
    <property type="entry name" value="HEAT SHOCK PROTEIN HSP-12.2-RELATED"/>
    <property type="match status" value="1"/>
</dbReference>
<sequence>MLQRLSHRAHSLSPVIKRGFFHHSWEPALPVRSLRRHADLMEREFERAFVNPFFATFRPYRLENPLETEQYRLTNPIVEENGNQFLKLAFDVRRFKPEEVSISTNSKDRTITIEAKHEDETSQISFTKKFMIPEGVTVNEMTCRYDEDGVLNLKAPYVAPKVETKTIEKPEPKEIPIKHE</sequence>